<name>A0A101P137_9ACTN</name>
<evidence type="ECO:0000313" key="2">
    <source>
        <dbReference type="EMBL" id="KUN02987.1"/>
    </source>
</evidence>
<dbReference type="Proteomes" id="UP000053127">
    <property type="component" value="Unassembled WGS sequence"/>
</dbReference>
<reference evidence="2 3" key="1">
    <citation type="submission" date="2015-10" db="EMBL/GenBank/DDBJ databases">
        <title>Draft genome sequence of Streptomyces yokosukanensis DSM 40224, type strain for the species Streptomyces yokosukanensis.</title>
        <authorList>
            <person name="Ruckert C."/>
            <person name="Winkler A."/>
            <person name="Kalinowski J."/>
            <person name="Kampfer P."/>
            <person name="Glaeser S."/>
        </authorList>
    </citation>
    <scope>NUCLEOTIDE SEQUENCE [LARGE SCALE GENOMIC DNA]</scope>
    <source>
        <strain evidence="2 3">DSM 40224</strain>
    </source>
</reference>
<gene>
    <name evidence="2" type="ORF">AQI95_24865</name>
</gene>
<comment type="caution">
    <text evidence="2">The sequence shown here is derived from an EMBL/GenBank/DDBJ whole genome shotgun (WGS) entry which is preliminary data.</text>
</comment>
<organism evidence="2 3">
    <name type="scientific">Streptomyces yokosukanensis</name>
    <dbReference type="NCBI Taxonomy" id="67386"/>
    <lineage>
        <taxon>Bacteria</taxon>
        <taxon>Bacillati</taxon>
        <taxon>Actinomycetota</taxon>
        <taxon>Actinomycetes</taxon>
        <taxon>Kitasatosporales</taxon>
        <taxon>Streptomycetaceae</taxon>
        <taxon>Streptomyces</taxon>
    </lineage>
</organism>
<dbReference type="GO" id="GO:0004527">
    <property type="term" value="F:exonuclease activity"/>
    <property type="evidence" value="ECO:0007669"/>
    <property type="project" value="UniProtKB-ARBA"/>
</dbReference>
<evidence type="ECO:0000259" key="1">
    <source>
        <dbReference type="SMART" id="SM00479"/>
    </source>
</evidence>
<keyword evidence="3" id="KW-1185">Reference proteome</keyword>
<sequence>MPWNRGLLASYDCETTGTVPETDRIVSAALIRPDGSVLRWLSDVGGVEIPAAATAVHHITTEHAREHGRPAKQVVEEITDAVAGELCASRAALVVMNAPFDLGMLDAECTRHGIPTVADRIGTLGPIVDPLVIDRAADKYRKGRRNLEALAVHYGVMLTDAHTADADAQAALDVARVIGNRYPDVQVPAWLLHNWQVQWRAQWAAGYEEHLRKSGRPDAVVDGSWPLPSGGAA</sequence>
<dbReference type="STRING" id="67386.AQI95_24865"/>
<accession>A0A101P137</accession>
<dbReference type="InterPro" id="IPR012337">
    <property type="entry name" value="RNaseH-like_sf"/>
</dbReference>
<evidence type="ECO:0000313" key="3">
    <source>
        <dbReference type="Proteomes" id="UP000053127"/>
    </source>
</evidence>
<dbReference type="SUPFAM" id="SSF53098">
    <property type="entry name" value="Ribonuclease H-like"/>
    <property type="match status" value="1"/>
</dbReference>
<dbReference type="GO" id="GO:0003676">
    <property type="term" value="F:nucleic acid binding"/>
    <property type="evidence" value="ECO:0007669"/>
    <property type="project" value="InterPro"/>
</dbReference>
<dbReference type="InterPro" id="IPR013520">
    <property type="entry name" value="Ribonucl_H"/>
</dbReference>
<feature type="domain" description="Exonuclease" evidence="1">
    <location>
        <begin position="7"/>
        <end position="184"/>
    </location>
</feature>
<dbReference type="AlphaFoldDB" id="A0A101P137"/>
<protein>
    <recommendedName>
        <fullName evidence="1">Exonuclease domain-containing protein</fullName>
    </recommendedName>
</protein>
<proteinExistence type="predicted"/>
<dbReference type="EMBL" id="LMWN01000036">
    <property type="protein sequence ID" value="KUN02987.1"/>
    <property type="molecule type" value="Genomic_DNA"/>
</dbReference>
<dbReference type="CDD" id="cd06127">
    <property type="entry name" value="DEDDh"/>
    <property type="match status" value="1"/>
</dbReference>
<dbReference type="NCBIfam" id="NF005927">
    <property type="entry name" value="PRK07942.1"/>
    <property type="match status" value="1"/>
</dbReference>
<dbReference type="SMART" id="SM00479">
    <property type="entry name" value="EXOIII"/>
    <property type="match status" value="1"/>
</dbReference>
<dbReference type="Pfam" id="PF00929">
    <property type="entry name" value="RNase_T"/>
    <property type="match status" value="1"/>
</dbReference>
<dbReference type="InterPro" id="IPR036397">
    <property type="entry name" value="RNaseH_sf"/>
</dbReference>
<dbReference type="OrthoDB" id="9791657at2"/>
<dbReference type="Gene3D" id="3.30.420.10">
    <property type="entry name" value="Ribonuclease H-like superfamily/Ribonuclease H"/>
    <property type="match status" value="1"/>
</dbReference>